<feature type="domain" description="NADPH-dependent FMN reductase-like" evidence="1">
    <location>
        <begin position="1"/>
        <end position="102"/>
    </location>
</feature>
<dbReference type="SUPFAM" id="SSF52218">
    <property type="entry name" value="Flavoproteins"/>
    <property type="match status" value="1"/>
</dbReference>
<reference evidence="2 3" key="1">
    <citation type="submission" date="2020-01" db="EMBL/GenBank/DDBJ databases">
        <title>Genome analysis of Anaerocolumna sp. CBA3638.</title>
        <authorList>
            <person name="Kim J."/>
            <person name="Roh S.W."/>
        </authorList>
    </citation>
    <scope>NUCLEOTIDE SEQUENCE [LARGE SCALE GENOMIC DNA]</scope>
    <source>
        <strain evidence="2 3">CBA3638</strain>
    </source>
</reference>
<dbReference type="RefSeq" id="WP_161839156.1">
    <property type="nucleotide sequence ID" value="NZ_CP048000.1"/>
</dbReference>
<accession>A0A6P1TQ63</accession>
<dbReference type="EMBL" id="CP048000">
    <property type="protein sequence ID" value="QHQ62332.1"/>
    <property type="molecule type" value="Genomic_DNA"/>
</dbReference>
<gene>
    <name evidence="2" type="ORF">Ana3638_17345</name>
</gene>
<evidence type="ECO:0000313" key="3">
    <source>
        <dbReference type="Proteomes" id="UP000464314"/>
    </source>
</evidence>
<dbReference type="AlphaFoldDB" id="A0A6P1TQ63"/>
<evidence type="ECO:0000313" key="2">
    <source>
        <dbReference type="EMBL" id="QHQ62332.1"/>
    </source>
</evidence>
<dbReference type="Pfam" id="PF03358">
    <property type="entry name" value="FMN_red"/>
    <property type="match status" value="1"/>
</dbReference>
<sequence>MKIALINGSPKIKDSASGYLLSEVKDFIKVNNQDVSATLDEKLEMYEFEIHKPEIEEVELKKLYQCNILIFAFPLYVDSIPSHLLNVLTILQNYYTTKGSRNAIVYALVNCGFYEGVQNKIALEIMQNWTYKSGLTWGQGIGIGSGGMLLSVKNIPAGRGPKKNLSIALERVLKQIQSNLTGLESNSNELSENLYINMNIPRFAYIQAAHFGWRMSAKEHGLKRRDLFKRM</sequence>
<proteinExistence type="predicted"/>
<organism evidence="2 3">
    <name type="scientific">Anaerocolumna sedimenticola</name>
    <dbReference type="NCBI Taxonomy" id="2696063"/>
    <lineage>
        <taxon>Bacteria</taxon>
        <taxon>Bacillati</taxon>
        <taxon>Bacillota</taxon>
        <taxon>Clostridia</taxon>
        <taxon>Lachnospirales</taxon>
        <taxon>Lachnospiraceae</taxon>
        <taxon>Anaerocolumna</taxon>
    </lineage>
</organism>
<dbReference type="Proteomes" id="UP000464314">
    <property type="component" value="Chromosome"/>
</dbReference>
<dbReference type="InterPro" id="IPR005025">
    <property type="entry name" value="FMN_Rdtase-like_dom"/>
</dbReference>
<protein>
    <recommendedName>
        <fullName evidence="1">NADPH-dependent FMN reductase-like domain-containing protein</fullName>
    </recommendedName>
</protein>
<evidence type="ECO:0000259" key="1">
    <source>
        <dbReference type="Pfam" id="PF03358"/>
    </source>
</evidence>
<keyword evidence="3" id="KW-1185">Reference proteome</keyword>
<dbReference type="KEGG" id="anr:Ana3638_17345"/>
<name>A0A6P1TQ63_9FIRM</name>
<dbReference type="Gene3D" id="3.40.50.360">
    <property type="match status" value="1"/>
</dbReference>
<dbReference type="InterPro" id="IPR029039">
    <property type="entry name" value="Flavoprotein-like_sf"/>
</dbReference>
<dbReference type="GO" id="GO:0016491">
    <property type="term" value="F:oxidoreductase activity"/>
    <property type="evidence" value="ECO:0007669"/>
    <property type="project" value="InterPro"/>
</dbReference>